<keyword evidence="2" id="KW-1185">Reference proteome</keyword>
<dbReference type="AlphaFoldDB" id="A0A542YRF8"/>
<dbReference type="EMBL" id="VFOP01000001">
    <property type="protein sequence ID" value="TQL50670.1"/>
    <property type="molecule type" value="Genomic_DNA"/>
</dbReference>
<dbReference type="RefSeq" id="WP_141784772.1">
    <property type="nucleotide sequence ID" value="NZ_BAAAIK010000002.1"/>
</dbReference>
<organism evidence="1 2">
    <name type="scientific">Ornithinicoccus hortensis</name>
    <dbReference type="NCBI Taxonomy" id="82346"/>
    <lineage>
        <taxon>Bacteria</taxon>
        <taxon>Bacillati</taxon>
        <taxon>Actinomycetota</taxon>
        <taxon>Actinomycetes</taxon>
        <taxon>Micrococcales</taxon>
        <taxon>Intrasporangiaceae</taxon>
        <taxon>Ornithinicoccus</taxon>
    </lineage>
</organism>
<accession>A0A542YRF8</accession>
<sequence length="96" mass="10057">MSVLLHLCRTCGHRATSHDGGDRGYSGCRCCRGPGDLDPNPLLVDTFTSPGGRPEPLYRPGSVWNAGTMHKLTLCGCSACATRYAELSSGVDSATG</sequence>
<evidence type="ECO:0000313" key="2">
    <source>
        <dbReference type="Proteomes" id="UP000319516"/>
    </source>
</evidence>
<dbReference type="Proteomes" id="UP000319516">
    <property type="component" value="Unassembled WGS sequence"/>
</dbReference>
<protein>
    <submittedName>
        <fullName evidence="1">Uncharacterized protein</fullName>
    </submittedName>
</protein>
<comment type="caution">
    <text evidence="1">The sequence shown here is derived from an EMBL/GenBank/DDBJ whole genome shotgun (WGS) entry which is preliminary data.</text>
</comment>
<gene>
    <name evidence="1" type="ORF">FB467_1783</name>
</gene>
<proteinExistence type="predicted"/>
<dbReference type="OrthoDB" id="4870057at2"/>
<name>A0A542YRF8_9MICO</name>
<evidence type="ECO:0000313" key="1">
    <source>
        <dbReference type="EMBL" id="TQL50670.1"/>
    </source>
</evidence>
<reference evidence="1 2" key="1">
    <citation type="submission" date="2019-06" db="EMBL/GenBank/DDBJ databases">
        <title>Sequencing the genomes of 1000 actinobacteria strains.</title>
        <authorList>
            <person name="Klenk H.-P."/>
        </authorList>
    </citation>
    <scope>NUCLEOTIDE SEQUENCE [LARGE SCALE GENOMIC DNA]</scope>
    <source>
        <strain evidence="1 2">DSM 12335</strain>
    </source>
</reference>